<dbReference type="EC" id="2.7.13.3" evidence="3"/>
<evidence type="ECO:0000256" key="9">
    <source>
        <dbReference type="ARBA" id="ARBA00023136"/>
    </source>
</evidence>
<dbReference type="RefSeq" id="WP_014198039.1">
    <property type="nucleotide sequence ID" value="NC_016594.1"/>
</dbReference>
<dbReference type="PROSITE" id="PS50109">
    <property type="entry name" value="HIS_KIN"/>
    <property type="match status" value="1"/>
</dbReference>
<feature type="domain" description="Histidine kinase" evidence="10">
    <location>
        <begin position="44"/>
        <end position="243"/>
    </location>
</feature>
<comment type="catalytic activity">
    <reaction evidence="1">
        <text>ATP + protein L-histidine = ADP + protein N-phospho-L-histidine.</text>
        <dbReference type="EC" id="2.7.13.3"/>
    </reaction>
</comment>
<dbReference type="InterPro" id="IPR036890">
    <property type="entry name" value="HATPase_C_sf"/>
</dbReference>
<protein>
    <recommendedName>
        <fullName evidence="3">histidine kinase</fullName>
        <ecNumber evidence="3">2.7.13.3</ecNumber>
    </recommendedName>
</protein>
<keyword evidence="7 11" id="KW-0418">Kinase</keyword>
<dbReference type="KEGG" id="abs:AZOBR_p1110027"/>
<keyword evidence="12" id="KW-1185">Reference proteome</keyword>
<evidence type="ECO:0000256" key="4">
    <source>
        <dbReference type="ARBA" id="ARBA00022553"/>
    </source>
</evidence>
<sequence>MRAGRRKRFGGDSPREVQPLLDDLNALLDHSEEVVVRARLQAGNLAHALKTNLAVLANEAEGEAAARRVAEMRRHIDHHMARARAAAARGLPGVATPVADSAGALARVLEKLQGGGRGGGRVTVTVRVPREHVFAGEREDLDEMLGNLLDNAMKWAGSRVEVASRLEAGGMLAVVVEDDGPGLPADRRDAVLAPGVRLDESTPGSGLGLAVVRDVARLYGGDLRLGDSPLGGLRVELVLPAAAPS</sequence>
<keyword evidence="4" id="KW-0597">Phosphoprotein</keyword>
<dbReference type="EMBL" id="HE577328">
    <property type="protein sequence ID" value="CCD00563.1"/>
    <property type="molecule type" value="Genomic_DNA"/>
</dbReference>
<geneLocation type="plasmid" evidence="11 12">
    <name>AZOBR_p1</name>
</geneLocation>
<proteinExistence type="predicted"/>
<dbReference type="PRINTS" id="PR00344">
    <property type="entry name" value="BCTRLSENSOR"/>
</dbReference>
<dbReference type="AlphaFoldDB" id="A0A9P1JVI8"/>
<dbReference type="Pfam" id="PF02518">
    <property type="entry name" value="HATPase_c"/>
    <property type="match status" value="1"/>
</dbReference>
<evidence type="ECO:0000259" key="10">
    <source>
        <dbReference type="PROSITE" id="PS50109"/>
    </source>
</evidence>
<keyword evidence="6" id="KW-0812">Transmembrane</keyword>
<reference evidence="11 12" key="1">
    <citation type="journal article" date="2011" name="PLoS Genet.">
        <title>Azospirillum genomes reveal transition of bacteria from aquatic to terrestrial environments.</title>
        <authorList>
            <person name="Wisniewski-Dye F."/>
            <person name="Borziak K."/>
            <person name="Khalsa-Moyers G."/>
            <person name="Alexandre G."/>
            <person name="Sukharnikov L.O."/>
            <person name="Wuichet K."/>
            <person name="Hurst G.B."/>
            <person name="McDonald W.H."/>
            <person name="Robertson J.S."/>
            <person name="Barbe V."/>
            <person name="Calteau A."/>
            <person name="Rouy Z."/>
            <person name="Mangenot S."/>
            <person name="Prigent-Combaret C."/>
            <person name="Normand P."/>
            <person name="Boyer M."/>
            <person name="Siguier P."/>
            <person name="Dessaux Y."/>
            <person name="Elmerich C."/>
            <person name="Condemine G."/>
            <person name="Krishnen G."/>
            <person name="Kennedy I."/>
            <person name="Paterson A.H."/>
            <person name="Gonzalez V."/>
            <person name="Mavingui P."/>
            <person name="Zhulin I.B."/>
        </authorList>
    </citation>
    <scope>NUCLEOTIDE SEQUENCE [LARGE SCALE GENOMIC DNA]</scope>
    <source>
        <strain evidence="11 12">Sp245</strain>
    </source>
</reference>
<evidence type="ECO:0000256" key="3">
    <source>
        <dbReference type="ARBA" id="ARBA00012438"/>
    </source>
</evidence>
<keyword evidence="5" id="KW-0808">Transferase</keyword>
<organism evidence="11 12">
    <name type="scientific">Azospirillum baldaniorum</name>
    <dbReference type="NCBI Taxonomy" id="1064539"/>
    <lineage>
        <taxon>Bacteria</taxon>
        <taxon>Pseudomonadati</taxon>
        <taxon>Pseudomonadota</taxon>
        <taxon>Alphaproteobacteria</taxon>
        <taxon>Rhodospirillales</taxon>
        <taxon>Azospirillaceae</taxon>
        <taxon>Azospirillum</taxon>
    </lineage>
</organism>
<dbReference type="GO" id="GO:0004673">
    <property type="term" value="F:protein histidine kinase activity"/>
    <property type="evidence" value="ECO:0007669"/>
    <property type="project" value="UniProtKB-EC"/>
</dbReference>
<dbReference type="GO" id="GO:0005886">
    <property type="term" value="C:plasma membrane"/>
    <property type="evidence" value="ECO:0007669"/>
    <property type="project" value="TreeGrafter"/>
</dbReference>
<dbReference type="InterPro" id="IPR003594">
    <property type="entry name" value="HATPase_dom"/>
</dbReference>
<dbReference type="GO" id="GO:0000160">
    <property type="term" value="P:phosphorelay signal transduction system"/>
    <property type="evidence" value="ECO:0007669"/>
    <property type="project" value="TreeGrafter"/>
</dbReference>
<dbReference type="PANTHER" id="PTHR45436">
    <property type="entry name" value="SENSOR HISTIDINE KINASE YKOH"/>
    <property type="match status" value="1"/>
</dbReference>
<gene>
    <name evidence="11" type="ORF">AZOBR_p1110027</name>
</gene>
<dbReference type="SUPFAM" id="SSF55874">
    <property type="entry name" value="ATPase domain of HSP90 chaperone/DNA topoisomerase II/histidine kinase"/>
    <property type="match status" value="1"/>
</dbReference>
<evidence type="ECO:0000256" key="8">
    <source>
        <dbReference type="ARBA" id="ARBA00022989"/>
    </source>
</evidence>
<accession>A0A9P1JVI8</accession>
<dbReference type="PANTHER" id="PTHR45436:SF5">
    <property type="entry name" value="SENSOR HISTIDINE KINASE TRCS"/>
    <property type="match status" value="1"/>
</dbReference>
<evidence type="ECO:0000256" key="7">
    <source>
        <dbReference type="ARBA" id="ARBA00022777"/>
    </source>
</evidence>
<evidence type="ECO:0000313" key="12">
    <source>
        <dbReference type="Proteomes" id="UP000007319"/>
    </source>
</evidence>
<keyword evidence="11" id="KW-0614">Plasmid</keyword>
<dbReference type="InterPro" id="IPR004358">
    <property type="entry name" value="Sig_transdc_His_kin-like_C"/>
</dbReference>
<evidence type="ECO:0000313" key="11">
    <source>
        <dbReference type="EMBL" id="CCD00563.1"/>
    </source>
</evidence>
<comment type="subcellular location">
    <subcellularLocation>
        <location evidence="2">Membrane</location>
    </subcellularLocation>
</comment>
<keyword evidence="9" id="KW-0472">Membrane</keyword>
<dbReference type="InterPro" id="IPR005467">
    <property type="entry name" value="His_kinase_dom"/>
</dbReference>
<evidence type="ECO:0000256" key="1">
    <source>
        <dbReference type="ARBA" id="ARBA00000085"/>
    </source>
</evidence>
<evidence type="ECO:0000256" key="6">
    <source>
        <dbReference type="ARBA" id="ARBA00022692"/>
    </source>
</evidence>
<evidence type="ECO:0000256" key="2">
    <source>
        <dbReference type="ARBA" id="ARBA00004370"/>
    </source>
</evidence>
<dbReference type="SMART" id="SM00387">
    <property type="entry name" value="HATPase_c"/>
    <property type="match status" value="1"/>
</dbReference>
<dbReference type="Gene3D" id="3.30.565.10">
    <property type="entry name" value="Histidine kinase-like ATPase, C-terminal domain"/>
    <property type="match status" value="1"/>
</dbReference>
<keyword evidence="8" id="KW-1133">Transmembrane helix</keyword>
<dbReference type="Proteomes" id="UP000007319">
    <property type="component" value="Plasmid AZOBR_p1"/>
</dbReference>
<name>A0A9P1JVI8_9PROT</name>
<dbReference type="InterPro" id="IPR050428">
    <property type="entry name" value="TCS_sensor_his_kinase"/>
</dbReference>
<evidence type="ECO:0000256" key="5">
    <source>
        <dbReference type="ARBA" id="ARBA00022679"/>
    </source>
</evidence>